<sequence>MQQGQRRIPAEFLFFMNAIPEGLVPPSTLAAQGTHWITPD</sequence>
<dbReference type="EMBL" id="CP018477">
    <property type="protein sequence ID" value="ASV72782.1"/>
    <property type="molecule type" value="Genomic_DNA"/>
</dbReference>
<dbReference type="AlphaFoldDB" id="A0A286R9Z1"/>
<keyword evidence="2" id="KW-1185">Reference proteome</keyword>
<protein>
    <submittedName>
        <fullName evidence="1">Uncharacterized protein</fullName>
    </submittedName>
</protein>
<proteinExistence type="predicted"/>
<evidence type="ECO:0000313" key="1">
    <source>
        <dbReference type="EMBL" id="ASV72782.1"/>
    </source>
</evidence>
<name>A0A286R9Z1_9BACT</name>
<dbReference type="Proteomes" id="UP000215086">
    <property type="component" value="Chromosome"/>
</dbReference>
<reference evidence="1 2" key="1">
    <citation type="journal article" name="Front. Microbiol.">
        <title>Sugar Metabolism of the First Thermophilic Planctomycete Thermogutta terrifontis: Comparative Genomic and Transcriptomic Approaches.</title>
        <authorList>
            <person name="Elcheninov A.G."/>
            <person name="Menzel P."/>
            <person name="Gudbergsdottir S.R."/>
            <person name="Slesarev A.I."/>
            <person name="Kadnikov V.V."/>
            <person name="Krogh A."/>
            <person name="Bonch-Osmolovskaya E.A."/>
            <person name="Peng X."/>
            <person name="Kublanov I.V."/>
        </authorList>
    </citation>
    <scope>NUCLEOTIDE SEQUENCE [LARGE SCALE GENOMIC DNA]</scope>
    <source>
        <strain evidence="1 2">R1</strain>
    </source>
</reference>
<evidence type="ECO:0000313" key="2">
    <source>
        <dbReference type="Proteomes" id="UP000215086"/>
    </source>
</evidence>
<gene>
    <name evidence="1" type="ORF">THTE_0180</name>
</gene>
<accession>A0A286R9Z1</accession>
<dbReference type="KEGG" id="ttf:THTE_0180"/>
<organism evidence="1 2">
    <name type="scientific">Thermogutta terrifontis</name>
    <dbReference type="NCBI Taxonomy" id="1331910"/>
    <lineage>
        <taxon>Bacteria</taxon>
        <taxon>Pseudomonadati</taxon>
        <taxon>Planctomycetota</taxon>
        <taxon>Planctomycetia</taxon>
        <taxon>Pirellulales</taxon>
        <taxon>Thermoguttaceae</taxon>
        <taxon>Thermogutta</taxon>
    </lineage>
</organism>